<evidence type="ECO:0000313" key="2">
    <source>
        <dbReference type="EMBL" id="KAK8385708.1"/>
    </source>
</evidence>
<feature type="compositionally biased region" description="Basic and acidic residues" evidence="1">
    <location>
        <begin position="360"/>
        <end position="369"/>
    </location>
</feature>
<keyword evidence="3" id="KW-1185">Reference proteome</keyword>
<evidence type="ECO:0000256" key="1">
    <source>
        <dbReference type="SAM" id="MobiDB-lite"/>
    </source>
</evidence>
<gene>
    <name evidence="2" type="ORF">O3P69_016467</name>
</gene>
<evidence type="ECO:0000313" key="3">
    <source>
        <dbReference type="Proteomes" id="UP001487740"/>
    </source>
</evidence>
<name>A0AAW0TDD4_SCYPA</name>
<comment type="caution">
    <text evidence="2">The sequence shown here is derived from an EMBL/GenBank/DDBJ whole genome shotgun (WGS) entry which is preliminary data.</text>
</comment>
<protein>
    <submittedName>
        <fullName evidence="2">Uncharacterized protein</fullName>
    </submittedName>
</protein>
<feature type="compositionally biased region" description="Polar residues" evidence="1">
    <location>
        <begin position="322"/>
        <end position="332"/>
    </location>
</feature>
<dbReference type="AlphaFoldDB" id="A0AAW0TDD4"/>
<feature type="compositionally biased region" description="Basic and acidic residues" evidence="1">
    <location>
        <begin position="333"/>
        <end position="344"/>
    </location>
</feature>
<feature type="region of interest" description="Disordered" evidence="1">
    <location>
        <begin position="314"/>
        <end position="376"/>
    </location>
</feature>
<reference evidence="2 3" key="1">
    <citation type="submission" date="2023-03" db="EMBL/GenBank/DDBJ databases">
        <title>High-quality genome of Scylla paramamosain provides insights in environmental adaptation.</title>
        <authorList>
            <person name="Zhang L."/>
        </authorList>
    </citation>
    <scope>NUCLEOTIDE SEQUENCE [LARGE SCALE GENOMIC DNA]</scope>
    <source>
        <strain evidence="2">LZ_2023a</strain>
        <tissue evidence="2">Muscle</tissue>
    </source>
</reference>
<accession>A0AAW0TDD4</accession>
<proteinExistence type="predicted"/>
<dbReference type="EMBL" id="JARAKH010000032">
    <property type="protein sequence ID" value="KAK8385708.1"/>
    <property type="molecule type" value="Genomic_DNA"/>
</dbReference>
<sequence length="506" mass="56100">MCSSLPGRPFTAQKFENGRWVDNSSPASPGGLICKDFLPQTDPDHSTCCTTAYQSFSETVQQANEWLRRYEKVEVVNCETLPFASTGSQAFLPDSWPTTSHLKGLRVWIRVPEESGHEGRFLLSYRDYAPYLDRKNRFSRDYDDVTVLMERLNGYLASRTSLARIVSVQTVDTPMSGMVEMDVDTDKSRLTFNQHGYTKYCRILRVFFLTHYHRNSAETPLMRSKIGLRDFLPKTKGDGSTRRGETLSDVMYRAVDWCHTTPGVTLLNLQALPLKSGRPSVATTWTLESPGHLPNKFTTFVRVIFTDQNDGKADGEVGDLVTSMSPGSGSTEETNKPEQEDIKSSRVTLTPVIIDSPSDEGSKIEDKDSGSSLKDVSSLPGVINVAEAGETKSRMMSGLRFKTFVPKLASSPIGVCGRGQWESVEQTVNRLNSWVYISQGTLLTIHTQLVYTRGRRDEVEAEAVRWARHLAGAGQVGVFHLVMDGGRCTTAFPSAVSDASSSCVIL</sequence>
<organism evidence="2 3">
    <name type="scientific">Scylla paramamosain</name>
    <name type="common">Mud crab</name>
    <dbReference type="NCBI Taxonomy" id="85552"/>
    <lineage>
        <taxon>Eukaryota</taxon>
        <taxon>Metazoa</taxon>
        <taxon>Ecdysozoa</taxon>
        <taxon>Arthropoda</taxon>
        <taxon>Crustacea</taxon>
        <taxon>Multicrustacea</taxon>
        <taxon>Malacostraca</taxon>
        <taxon>Eumalacostraca</taxon>
        <taxon>Eucarida</taxon>
        <taxon>Decapoda</taxon>
        <taxon>Pleocyemata</taxon>
        <taxon>Brachyura</taxon>
        <taxon>Eubrachyura</taxon>
        <taxon>Portunoidea</taxon>
        <taxon>Portunidae</taxon>
        <taxon>Portuninae</taxon>
        <taxon>Scylla</taxon>
    </lineage>
</organism>
<dbReference type="Proteomes" id="UP001487740">
    <property type="component" value="Unassembled WGS sequence"/>
</dbReference>